<dbReference type="PANTHER" id="PTHR43618">
    <property type="entry name" value="7-ALPHA-HYDROXYSTEROID DEHYDROGENASE"/>
    <property type="match status" value="1"/>
</dbReference>
<comment type="similarity">
    <text evidence="1">Belongs to the short-chain dehydrogenases/reductases (SDR) family.</text>
</comment>
<accession>A0A7S3YCI8</accession>
<gene>
    <name evidence="4" type="ORF">HAKA00212_LOCUS23980</name>
</gene>
<name>A0A7S3YCI8_HETAK</name>
<proteinExistence type="inferred from homology"/>
<dbReference type="InterPro" id="IPR036291">
    <property type="entry name" value="NAD(P)-bd_dom_sf"/>
</dbReference>
<dbReference type="PROSITE" id="PS00061">
    <property type="entry name" value="ADH_SHORT"/>
    <property type="match status" value="1"/>
</dbReference>
<dbReference type="GO" id="GO:0016491">
    <property type="term" value="F:oxidoreductase activity"/>
    <property type="evidence" value="ECO:0007669"/>
    <property type="project" value="UniProtKB-KW"/>
</dbReference>
<dbReference type="PANTHER" id="PTHR43618:SF17">
    <property type="entry name" value="RHAMNOLIPIDS BIOSYNTHESIS 3-OXOACYL-[ACYL-CARRIER-PROTEIN] REDUCTASE"/>
    <property type="match status" value="1"/>
</dbReference>
<evidence type="ECO:0000256" key="2">
    <source>
        <dbReference type="ARBA" id="ARBA00022857"/>
    </source>
</evidence>
<evidence type="ECO:0000256" key="1">
    <source>
        <dbReference type="ARBA" id="ARBA00006484"/>
    </source>
</evidence>
<dbReference type="InterPro" id="IPR002347">
    <property type="entry name" value="SDR_fam"/>
</dbReference>
<dbReference type="EMBL" id="HBIU01054517">
    <property type="protein sequence ID" value="CAE0647575.1"/>
    <property type="molecule type" value="Transcribed_RNA"/>
</dbReference>
<dbReference type="PRINTS" id="PR00080">
    <property type="entry name" value="SDRFAMILY"/>
</dbReference>
<keyword evidence="2" id="KW-0521">NADP</keyword>
<dbReference type="Gene3D" id="3.40.50.720">
    <property type="entry name" value="NAD(P)-binding Rossmann-like Domain"/>
    <property type="match status" value="1"/>
</dbReference>
<dbReference type="AlphaFoldDB" id="A0A7S3YCI8"/>
<dbReference type="PRINTS" id="PR00081">
    <property type="entry name" value="GDHRDH"/>
</dbReference>
<evidence type="ECO:0000256" key="3">
    <source>
        <dbReference type="ARBA" id="ARBA00023002"/>
    </source>
</evidence>
<organism evidence="4">
    <name type="scientific">Heterosigma akashiwo</name>
    <name type="common">Chromophytic alga</name>
    <name type="synonym">Heterosigma carterae</name>
    <dbReference type="NCBI Taxonomy" id="2829"/>
    <lineage>
        <taxon>Eukaryota</taxon>
        <taxon>Sar</taxon>
        <taxon>Stramenopiles</taxon>
        <taxon>Ochrophyta</taxon>
        <taxon>Raphidophyceae</taxon>
        <taxon>Chattonellales</taxon>
        <taxon>Chattonellaceae</taxon>
        <taxon>Heterosigma</taxon>
    </lineage>
</organism>
<evidence type="ECO:0000313" key="4">
    <source>
        <dbReference type="EMBL" id="CAE0647575.1"/>
    </source>
</evidence>
<dbReference type="Pfam" id="PF13561">
    <property type="entry name" value="adh_short_C2"/>
    <property type="match status" value="1"/>
</dbReference>
<keyword evidence="3" id="KW-0560">Oxidoreductase</keyword>
<sequence>MFGGRLDVLVNNAGANWAAPLEAYPPAAFAKVVGLNLAAPFLLAQTMLPFLSAAASPGNPSRIINIGSIEGLKVSSFETYAYGASKSGLHHLTKMLANKLGPRHITVNAIAPGTFQSKMMRATIQKFGDELVSNVPLGRLGSEEDMAGTSLWLSSRGGAFVTGSVIVVDGGFTVFSSKL</sequence>
<dbReference type="InterPro" id="IPR052178">
    <property type="entry name" value="Sec_Metab_Biosynth_SDR"/>
</dbReference>
<protein>
    <recommendedName>
        <fullName evidence="5">Gluconate 5-dehydrogenase</fullName>
    </recommendedName>
</protein>
<evidence type="ECO:0008006" key="5">
    <source>
        <dbReference type="Google" id="ProtNLM"/>
    </source>
</evidence>
<dbReference type="InterPro" id="IPR020904">
    <property type="entry name" value="Sc_DH/Rdtase_CS"/>
</dbReference>
<reference evidence="4" key="1">
    <citation type="submission" date="2021-01" db="EMBL/GenBank/DDBJ databases">
        <authorList>
            <person name="Corre E."/>
            <person name="Pelletier E."/>
            <person name="Niang G."/>
            <person name="Scheremetjew M."/>
            <person name="Finn R."/>
            <person name="Kale V."/>
            <person name="Holt S."/>
            <person name="Cochrane G."/>
            <person name="Meng A."/>
            <person name="Brown T."/>
            <person name="Cohen L."/>
        </authorList>
    </citation>
    <scope>NUCLEOTIDE SEQUENCE</scope>
    <source>
        <strain evidence="4">CCMP3107</strain>
    </source>
</reference>
<dbReference type="SUPFAM" id="SSF51735">
    <property type="entry name" value="NAD(P)-binding Rossmann-fold domains"/>
    <property type="match status" value="1"/>
</dbReference>